<evidence type="ECO:0000313" key="2">
    <source>
        <dbReference type="Proteomes" id="UP000286954"/>
    </source>
</evidence>
<keyword evidence="2" id="KW-1185">Reference proteome</keyword>
<dbReference type="OrthoDB" id="7628571at2"/>
<dbReference type="Proteomes" id="UP000286954">
    <property type="component" value="Chromosome"/>
</dbReference>
<accession>A0A3T0ECI1</accession>
<evidence type="ECO:0000313" key="1">
    <source>
        <dbReference type="EMBL" id="AZU05000.1"/>
    </source>
</evidence>
<organism evidence="1 2">
    <name type="scientific">Glycocaulis alkaliphilus</name>
    <dbReference type="NCBI Taxonomy" id="1434191"/>
    <lineage>
        <taxon>Bacteria</taxon>
        <taxon>Pseudomonadati</taxon>
        <taxon>Pseudomonadota</taxon>
        <taxon>Alphaproteobacteria</taxon>
        <taxon>Maricaulales</taxon>
        <taxon>Maricaulaceae</taxon>
        <taxon>Glycocaulis</taxon>
    </lineage>
</organism>
<dbReference type="KEGG" id="gak:X907_2486"/>
<dbReference type="AlphaFoldDB" id="A0A3T0ECI1"/>
<sequence length="180" mass="19763">MLSSSRAEFALRDPSALSALLSYDWRARQILTDAELLGEGRYEPAVEGDADSLLRPLQRLGFVKPLHGVRPHGGRMRLWSLGDVLKIQIAADLRQVSDMSVNACVRHLRADEGAAVAAALSQWQSHAGAPGDHCAALRLRFEGLPTLPEGETLAEFAHCSVARFVHRNRFDTVERPAFLA</sequence>
<dbReference type="EMBL" id="CP018911">
    <property type="protein sequence ID" value="AZU05000.1"/>
    <property type="molecule type" value="Genomic_DNA"/>
</dbReference>
<protein>
    <submittedName>
        <fullName evidence="1">Uncharacterized protein</fullName>
    </submittedName>
</protein>
<reference evidence="1 2" key="1">
    <citation type="submission" date="2016-12" db="EMBL/GenBank/DDBJ databases">
        <title>The genome of dimorphic prosthecate Glycocaulis alkaliphilus 6b-8t, isolated from crude oil dictates its adaptability in petroleum environments.</title>
        <authorList>
            <person name="Wu X.-L."/>
            <person name="Geng S."/>
        </authorList>
    </citation>
    <scope>NUCLEOTIDE SEQUENCE [LARGE SCALE GENOMIC DNA]</scope>
    <source>
        <strain evidence="1 2">6B-8</strain>
    </source>
</reference>
<gene>
    <name evidence="1" type="ORF">X907_2486</name>
</gene>
<proteinExistence type="predicted"/>
<name>A0A3T0ECI1_9PROT</name>
<dbReference type="RefSeq" id="WP_127568417.1">
    <property type="nucleotide sequence ID" value="NZ_BMFB01000001.1"/>
</dbReference>